<keyword evidence="3" id="KW-0378">Hydrolase</keyword>
<dbReference type="NCBIfam" id="NF000642">
    <property type="entry name" value="PRK00024.1"/>
    <property type="match status" value="1"/>
</dbReference>
<reference evidence="8 9" key="1">
    <citation type="submission" date="2019-02" db="EMBL/GenBank/DDBJ databases">
        <title>Investigation of anaerobic lignin degradation for improved lignocellulosic biofuels.</title>
        <authorList>
            <person name="Deangelis K."/>
        </authorList>
    </citation>
    <scope>NUCLEOTIDE SEQUENCE [LARGE SCALE GENOMIC DNA]</scope>
    <source>
        <strain evidence="8 9">159R</strain>
    </source>
</reference>
<dbReference type="CDD" id="cd08071">
    <property type="entry name" value="MPN_DUF2466"/>
    <property type="match status" value="1"/>
</dbReference>
<keyword evidence="4" id="KW-0862">Zinc</keyword>
<keyword evidence="5" id="KW-0482">Metalloprotease</keyword>
<dbReference type="PROSITE" id="PS01302">
    <property type="entry name" value="UPF0758"/>
    <property type="match status" value="1"/>
</dbReference>
<dbReference type="PANTHER" id="PTHR30471">
    <property type="entry name" value="DNA REPAIR PROTEIN RADC"/>
    <property type="match status" value="1"/>
</dbReference>
<dbReference type="EMBL" id="SJOI01000001">
    <property type="protein sequence ID" value="TCL05549.1"/>
    <property type="molecule type" value="Genomic_DNA"/>
</dbReference>
<dbReference type="Pfam" id="PF04002">
    <property type="entry name" value="RadC"/>
    <property type="match status" value="1"/>
</dbReference>
<evidence type="ECO:0000256" key="1">
    <source>
        <dbReference type="ARBA" id="ARBA00022670"/>
    </source>
</evidence>
<comment type="similarity">
    <text evidence="6">Belongs to the UPF0758 family.</text>
</comment>
<dbReference type="InterPro" id="IPR025657">
    <property type="entry name" value="RadC_JAB"/>
</dbReference>
<dbReference type="AlphaFoldDB" id="A0A4R1NF75"/>
<evidence type="ECO:0000256" key="4">
    <source>
        <dbReference type="ARBA" id="ARBA00022833"/>
    </source>
</evidence>
<dbReference type="Gene3D" id="1.10.150.20">
    <property type="entry name" value="5' to 3' exonuclease, C-terminal subdomain"/>
    <property type="match status" value="1"/>
</dbReference>
<dbReference type="SUPFAM" id="SSF102712">
    <property type="entry name" value="JAB1/MPN domain"/>
    <property type="match status" value="1"/>
</dbReference>
<gene>
    <name evidence="8" type="ORF">EZJ58_3745</name>
</gene>
<accession>A0A4R1NF75</accession>
<dbReference type="InterPro" id="IPR037518">
    <property type="entry name" value="MPN"/>
</dbReference>
<dbReference type="Proteomes" id="UP000294555">
    <property type="component" value="Unassembled WGS sequence"/>
</dbReference>
<dbReference type="InterPro" id="IPR020891">
    <property type="entry name" value="UPF0758_CS"/>
</dbReference>
<organism evidence="8 9">
    <name type="scientific">Sodalis ligni</name>
    <dbReference type="NCBI Taxonomy" id="2697027"/>
    <lineage>
        <taxon>Bacteria</taxon>
        <taxon>Pseudomonadati</taxon>
        <taxon>Pseudomonadota</taxon>
        <taxon>Gammaproteobacteria</taxon>
        <taxon>Enterobacterales</taxon>
        <taxon>Bruguierivoracaceae</taxon>
        <taxon>Sodalis</taxon>
    </lineage>
</organism>
<dbReference type="PROSITE" id="PS50249">
    <property type="entry name" value="MPN"/>
    <property type="match status" value="1"/>
</dbReference>
<dbReference type="InterPro" id="IPR046778">
    <property type="entry name" value="UPF0758_N"/>
</dbReference>
<dbReference type="GO" id="GO:0006508">
    <property type="term" value="P:proteolysis"/>
    <property type="evidence" value="ECO:0007669"/>
    <property type="project" value="UniProtKB-KW"/>
</dbReference>
<dbReference type="GO" id="GO:0008237">
    <property type="term" value="F:metallopeptidase activity"/>
    <property type="evidence" value="ECO:0007669"/>
    <property type="project" value="UniProtKB-KW"/>
</dbReference>
<dbReference type="Pfam" id="PF20582">
    <property type="entry name" value="UPF0758_N"/>
    <property type="match status" value="1"/>
</dbReference>
<protein>
    <submittedName>
        <fullName evidence="8">DNA replication and repair protein RadC</fullName>
    </submittedName>
</protein>
<evidence type="ECO:0000313" key="8">
    <source>
        <dbReference type="EMBL" id="TCL05549.1"/>
    </source>
</evidence>
<dbReference type="InterPro" id="IPR001405">
    <property type="entry name" value="UPF0758"/>
</dbReference>
<evidence type="ECO:0000259" key="7">
    <source>
        <dbReference type="PROSITE" id="PS50249"/>
    </source>
</evidence>
<dbReference type="GO" id="GO:0046872">
    <property type="term" value="F:metal ion binding"/>
    <property type="evidence" value="ECO:0007669"/>
    <property type="project" value="UniProtKB-KW"/>
</dbReference>
<keyword evidence="2" id="KW-0479">Metal-binding</keyword>
<feature type="domain" description="MPN" evidence="7">
    <location>
        <begin position="111"/>
        <end position="233"/>
    </location>
</feature>
<evidence type="ECO:0000313" key="9">
    <source>
        <dbReference type="Proteomes" id="UP000294555"/>
    </source>
</evidence>
<evidence type="ECO:0000256" key="2">
    <source>
        <dbReference type="ARBA" id="ARBA00022723"/>
    </source>
</evidence>
<dbReference type="InterPro" id="IPR010994">
    <property type="entry name" value="RuvA_2-like"/>
</dbReference>
<evidence type="ECO:0000256" key="5">
    <source>
        <dbReference type="ARBA" id="ARBA00023049"/>
    </source>
</evidence>
<keyword evidence="9" id="KW-1185">Reference proteome</keyword>
<comment type="caution">
    <text evidence="8">The sequence shown here is derived from an EMBL/GenBank/DDBJ whole genome shotgun (WGS) entry which is preliminary data.</text>
</comment>
<name>A0A4R1NF75_9GAMM</name>
<evidence type="ECO:0000256" key="6">
    <source>
        <dbReference type="RuleBase" id="RU003797"/>
    </source>
</evidence>
<sequence length="233" mass="26139">MGDDKDMAKRNKKEWPYGLAPREKLTLLGPSALSDTELLALFLRTGLPGSHVIHLAEQLMARFGSLDKLMSADCKTLCATKGLGPSKYTQLQAIREMAQRYYGSHLMREDAMTSPNIAQNYLQIMLAHREREVFVVLFLNNQHHLIKHMELFHGSVNSVEVHPREILREALKVNAAAIILAHNHPSGRAEPSRADREVTEQVVKAGLFLDIRVLDHLVIGAEGCVSFAERGWL</sequence>
<dbReference type="SUPFAM" id="SSF47781">
    <property type="entry name" value="RuvA domain 2-like"/>
    <property type="match status" value="1"/>
</dbReference>
<dbReference type="NCBIfam" id="TIGR00608">
    <property type="entry name" value="radc"/>
    <property type="match status" value="1"/>
</dbReference>
<evidence type="ECO:0000256" key="3">
    <source>
        <dbReference type="ARBA" id="ARBA00022801"/>
    </source>
</evidence>
<keyword evidence="1" id="KW-0645">Protease</keyword>
<dbReference type="Gene3D" id="3.40.140.10">
    <property type="entry name" value="Cytidine Deaminase, domain 2"/>
    <property type="match status" value="1"/>
</dbReference>
<dbReference type="PANTHER" id="PTHR30471:SF3">
    <property type="entry name" value="UPF0758 PROTEIN YEES-RELATED"/>
    <property type="match status" value="1"/>
</dbReference>
<proteinExistence type="inferred from homology"/>